<gene>
    <name evidence="2" type="ORF">L195_g015946</name>
</gene>
<dbReference type="SUPFAM" id="SSF53098">
    <property type="entry name" value="Ribonuclease H-like"/>
    <property type="match status" value="1"/>
</dbReference>
<feature type="domain" description="RNase H type-1" evidence="1">
    <location>
        <begin position="4"/>
        <end position="74"/>
    </location>
</feature>
<protein>
    <submittedName>
        <fullName evidence="2">Ribonuclease H</fullName>
    </submittedName>
</protein>
<evidence type="ECO:0000259" key="1">
    <source>
        <dbReference type="Pfam" id="PF13456"/>
    </source>
</evidence>
<dbReference type="InterPro" id="IPR012337">
    <property type="entry name" value="RNaseH-like_sf"/>
</dbReference>
<dbReference type="CDD" id="cd06222">
    <property type="entry name" value="RNase_H_like"/>
    <property type="match status" value="1"/>
</dbReference>
<dbReference type="Gene3D" id="3.30.420.10">
    <property type="entry name" value="Ribonuclease H-like superfamily/Ribonuclease H"/>
    <property type="match status" value="1"/>
</dbReference>
<sequence length="96" mass="11175">MARYHGIKIAREAGYNRLFCYSDSKMVLDLISKDRNSFHCYAATIAKIRNLLKLEWELSLRHSLRERNFCADFLTELGSVDEAKTFYMRVSAIGYA</sequence>
<accession>A0A2K3MPZ8</accession>
<dbReference type="Pfam" id="PF13456">
    <property type="entry name" value="RVT_3"/>
    <property type="match status" value="1"/>
</dbReference>
<organism evidence="2 3">
    <name type="scientific">Trifolium pratense</name>
    <name type="common">Red clover</name>
    <dbReference type="NCBI Taxonomy" id="57577"/>
    <lineage>
        <taxon>Eukaryota</taxon>
        <taxon>Viridiplantae</taxon>
        <taxon>Streptophyta</taxon>
        <taxon>Embryophyta</taxon>
        <taxon>Tracheophyta</taxon>
        <taxon>Spermatophyta</taxon>
        <taxon>Magnoliopsida</taxon>
        <taxon>eudicotyledons</taxon>
        <taxon>Gunneridae</taxon>
        <taxon>Pentapetalae</taxon>
        <taxon>rosids</taxon>
        <taxon>fabids</taxon>
        <taxon>Fabales</taxon>
        <taxon>Fabaceae</taxon>
        <taxon>Papilionoideae</taxon>
        <taxon>50 kb inversion clade</taxon>
        <taxon>NPAAA clade</taxon>
        <taxon>Hologalegina</taxon>
        <taxon>IRL clade</taxon>
        <taxon>Trifolieae</taxon>
        <taxon>Trifolium</taxon>
    </lineage>
</organism>
<name>A0A2K3MPZ8_TRIPR</name>
<dbReference type="InterPro" id="IPR044730">
    <property type="entry name" value="RNase_H-like_dom_plant"/>
</dbReference>
<dbReference type="GO" id="GO:0003676">
    <property type="term" value="F:nucleic acid binding"/>
    <property type="evidence" value="ECO:0007669"/>
    <property type="project" value="InterPro"/>
</dbReference>
<dbReference type="InterPro" id="IPR036397">
    <property type="entry name" value="RNaseH_sf"/>
</dbReference>
<reference evidence="2 3" key="2">
    <citation type="journal article" date="2017" name="Front. Plant Sci.">
        <title>Gene Classification and Mining of Molecular Markers Useful in Red Clover (Trifolium pratense) Breeding.</title>
        <authorList>
            <person name="Istvanek J."/>
            <person name="Dluhosova J."/>
            <person name="Dluhos P."/>
            <person name="Patkova L."/>
            <person name="Nedelnik J."/>
            <person name="Repkova J."/>
        </authorList>
    </citation>
    <scope>NUCLEOTIDE SEQUENCE [LARGE SCALE GENOMIC DNA]</scope>
    <source>
        <strain evidence="3">cv. Tatra</strain>
        <tissue evidence="2">Young leaves</tissue>
    </source>
</reference>
<dbReference type="PANTHER" id="PTHR34023">
    <property type="entry name" value="RNASE H DOMAIN-CONTAINING PROTEIN"/>
    <property type="match status" value="1"/>
</dbReference>
<dbReference type="EMBL" id="ASHM01010922">
    <property type="protein sequence ID" value="PNX92804.1"/>
    <property type="molecule type" value="Genomic_DNA"/>
</dbReference>
<evidence type="ECO:0000313" key="2">
    <source>
        <dbReference type="EMBL" id="PNX92804.1"/>
    </source>
</evidence>
<comment type="caution">
    <text evidence="2">The sequence shown here is derived from an EMBL/GenBank/DDBJ whole genome shotgun (WGS) entry which is preliminary data.</text>
</comment>
<dbReference type="AlphaFoldDB" id="A0A2K3MPZ8"/>
<proteinExistence type="predicted"/>
<dbReference type="PANTHER" id="PTHR34023:SF5">
    <property type="entry name" value="RNASE H TYPE-1 DOMAIN-CONTAINING PROTEIN"/>
    <property type="match status" value="1"/>
</dbReference>
<dbReference type="InterPro" id="IPR002156">
    <property type="entry name" value="RNaseH_domain"/>
</dbReference>
<reference evidence="2 3" key="1">
    <citation type="journal article" date="2014" name="Am. J. Bot.">
        <title>Genome assembly and annotation for red clover (Trifolium pratense; Fabaceae).</title>
        <authorList>
            <person name="Istvanek J."/>
            <person name="Jaros M."/>
            <person name="Krenek A."/>
            <person name="Repkova J."/>
        </authorList>
    </citation>
    <scope>NUCLEOTIDE SEQUENCE [LARGE SCALE GENOMIC DNA]</scope>
    <source>
        <strain evidence="3">cv. Tatra</strain>
        <tissue evidence="2">Young leaves</tissue>
    </source>
</reference>
<evidence type="ECO:0000313" key="3">
    <source>
        <dbReference type="Proteomes" id="UP000236291"/>
    </source>
</evidence>
<dbReference type="GO" id="GO:0004523">
    <property type="term" value="F:RNA-DNA hybrid ribonuclease activity"/>
    <property type="evidence" value="ECO:0007669"/>
    <property type="project" value="InterPro"/>
</dbReference>
<dbReference type="Proteomes" id="UP000236291">
    <property type="component" value="Unassembled WGS sequence"/>
</dbReference>